<keyword evidence="2" id="KW-1185">Reference proteome</keyword>
<dbReference type="RefSeq" id="WP_108948662.1">
    <property type="nucleotide sequence ID" value="NZ_CP022187.1"/>
</dbReference>
<dbReference type="AlphaFoldDB" id="A0A2U8GN54"/>
<reference evidence="1 2" key="1">
    <citation type="submission" date="2017-06" db="EMBL/GenBank/DDBJ databases">
        <title>Azoarcus.</title>
        <authorList>
            <person name="Woo J.-H."/>
            <person name="Kim H.-S."/>
        </authorList>
    </citation>
    <scope>NUCLEOTIDE SEQUENCE [LARGE SCALE GENOMIC DNA]</scope>
    <source>
        <strain evidence="1 2">TSPY31</strain>
    </source>
</reference>
<dbReference type="Proteomes" id="UP000244930">
    <property type="component" value="Chromosome"/>
</dbReference>
<accession>A0A2U8GN54</accession>
<dbReference type="EMBL" id="CP022187">
    <property type="protein sequence ID" value="AWI74954.1"/>
    <property type="molecule type" value="Genomic_DNA"/>
</dbReference>
<organism evidence="1 2">
    <name type="scientific">Parazoarcus communis</name>
    <dbReference type="NCBI Taxonomy" id="41977"/>
    <lineage>
        <taxon>Bacteria</taxon>
        <taxon>Pseudomonadati</taxon>
        <taxon>Pseudomonadota</taxon>
        <taxon>Betaproteobacteria</taxon>
        <taxon>Rhodocyclales</taxon>
        <taxon>Zoogloeaceae</taxon>
        <taxon>Parazoarcus</taxon>
    </lineage>
</organism>
<dbReference type="KEGG" id="acom:CEW83_06710"/>
<sequence length="207" mass="22955">MTATERYLESQRAYRVSDNLIFAFGQDVADAARDAVTLTTWAAEAHAAHVGVSIEAQPDDWLDTCEKTLAKLGWVMVERAWNTAYEVPDETQEGAAKRILKQALGEHPMTRGLIGKLQVAGEWPRRPRWAGLVEQDANGVPLLTSILLVALPAELVELPTAAVPEAPPRHAFRLAIWAARLNMAIFETARPVLLRRFLEQEEAGNRP</sequence>
<evidence type="ECO:0000313" key="1">
    <source>
        <dbReference type="EMBL" id="AWI74954.1"/>
    </source>
</evidence>
<proteinExistence type="predicted"/>
<name>A0A2U8GN54_9RHOO</name>
<evidence type="ECO:0000313" key="2">
    <source>
        <dbReference type="Proteomes" id="UP000244930"/>
    </source>
</evidence>
<protein>
    <submittedName>
        <fullName evidence="1">Uncharacterized protein</fullName>
    </submittedName>
</protein>
<gene>
    <name evidence="1" type="ORF">CEW83_06710</name>
</gene>